<dbReference type="PANTHER" id="PTHR37298">
    <property type="entry name" value="UPF0111 PROTEIN YKAA"/>
    <property type="match status" value="1"/>
</dbReference>
<dbReference type="InterPro" id="IPR038078">
    <property type="entry name" value="PhoU-like_sf"/>
</dbReference>
<keyword evidence="3" id="KW-1185">Reference proteome</keyword>
<dbReference type="Gene3D" id="1.20.58.220">
    <property type="entry name" value="Phosphate transport system protein phou homolog 2, domain 2"/>
    <property type="match status" value="1"/>
</dbReference>
<dbReference type="InterPro" id="IPR018445">
    <property type="entry name" value="Put_Phosphate_transp_reg"/>
</dbReference>
<name>A0ABV4UF64_9RHOO</name>
<evidence type="ECO:0000256" key="1">
    <source>
        <dbReference type="ARBA" id="ARBA00008591"/>
    </source>
</evidence>
<sequence>MFSRLMPQEGKFFDLFDAHAEQMVQGSHALLNMLNTFNHSTTQADSQRALVDASEERGDKIKAETLQQLHKSFITPLDREEIHQLSTGFDGILDLIQDSAHTISLYNIRHVPEEAIRLSELIVGCTEYLKQAVFLLRSMDNASEILAFCNKIDGLEYQADQIMRGAISRLFRDEPDVRELIKFKAIYELLEVITDRCEETAIIIEGIVLENS</sequence>
<dbReference type="Proteomes" id="UP001574673">
    <property type="component" value="Unassembled WGS sequence"/>
</dbReference>
<dbReference type="EMBL" id="JBEUWX010000002">
    <property type="protein sequence ID" value="MFA9950284.1"/>
    <property type="molecule type" value="Genomic_DNA"/>
</dbReference>
<comment type="caution">
    <text evidence="2">The sequence shown here is derived from an EMBL/GenBank/DDBJ whole genome shotgun (WGS) entry which is preliminary data.</text>
</comment>
<evidence type="ECO:0000313" key="2">
    <source>
        <dbReference type="EMBL" id="MFA9950284.1"/>
    </source>
</evidence>
<dbReference type="Pfam" id="PF01865">
    <property type="entry name" value="PhoU_div"/>
    <property type="match status" value="1"/>
</dbReference>
<organism evidence="2 3">
    <name type="scientific">Dentiradicibacter hellwigii</name>
    <dbReference type="NCBI Taxonomy" id="3149053"/>
    <lineage>
        <taxon>Bacteria</taxon>
        <taxon>Pseudomonadati</taxon>
        <taxon>Pseudomonadota</taxon>
        <taxon>Betaproteobacteria</taxon>
        <taxon>Rhodocyclales</taxon>
        <taxon>Rhodocyclaceae</taxon>
        <taxon>Dentiradicibacter</taxon>
    </lineage>
</organism>
<dbReference type="PANTHER" id="PTHR37298:SF1">
    <property type="entry name" value="UPF0111 PROTEIN YKAA"/>
    <property type="match status" value="1"/>
</dbReference>
<dbReference type="InterPro" id="IPR052912">
    <property type="entry name" value="UPF0111_domain"/>
</dbReference>
<protein>
    <submittedName>
        <fullName evidence="2">DUF47 family protein</fullName>
    </submittedName>
</protein>
<comment type="similarity">
    <text evidence="1">Belongs to the UPF0111 family.</text>
</comment>
<evidence type="ECO:0000313" key="3">
    <source>
        <dbReference type="Proteomes" id="UP001574673"/>
    </source>
</evidence>
<reference evidence="3" key="1">
    <citation type="submission" date="2024-06" db="EMBL/GenBank/DDBJ databases">
        <title>Radixoralia hellwigii gen. nov., sp nov., isolated from a root canal in the human oral cavity.</title>
        <authorList>
            <person name="Bartsch S."/>
            <person name="Wittmer A."/>
            <person name="Schulz A.-K."/>
            <person name="Neumann-Schaal M."/>
            <person name="Wolf J."/>
            <person name="Gronow S."/>
            <person name="Tennert C."/>
            <person name="Haecker G."/>
            <person name="Cieplik F."/>
            <person name="Al-Ahmad A."/>
        </authorList>
    </citation>
    <scope>NUCLEOTIDE SEQUENCE [LARGE SCALE GENOMIC DNA]</scope>
    <source>
        <strain evidence="3">Wk13</strain>
    </source>
</reference>
<proteinExistence type="inferred from homology"/>
<accession>A0ABV4UF64</accession>
<gene>
    <name evidence="2" type="ORF">ABCS64_08130</name>
</gene>